<comment type="caution">
    <text evidence="1">The sequence shown here is derived from an EMBL/GenBank/DDBJ whole genome shotgun (WGS) entry which is preliminary data.</text>
</comment>
<dbReference type="OrthoDB" id="1495225at2"/>
<dbReference type="Proteomes" id="UP000266340">
    <property type="component" value="Unassembled WGS sequence"/>
</dbReference>
<sequence>MNIIGNDHAQTVVQAEGSIVSDMNGEMIMFSTRTGKYYNLGSVGGRIWELIAAPVAVGRLVDELTAEFEVERGECARQVGEFLRCMHLESLIEVRSS</sequence>
<dbReference type="AlphaFoldDB" id="A0A398CPM7"/>
<dbReference type="Gene3D" id="1.10.10.1150">
    <property type="entry name" value="Coenzyme PQQ synthesis protein D (PqqD)"/>
    <property type="match status" value="1"/>
</dbReference>
<dbReference type="NCBIfam" id="NF033536">
    <property type="entry name" value="lasso_PqqD_Bac"/>
    <property type="match status" value="1"/>
</dbReference>
<evidence type="ECO:0000313" key="2">
    <source>
        <dbReference type="Proteomes" id="UP000266340"/>
    </source>
</evidence>
<protein>
    <submittedName>
        <fullName evidence="1">Lasso peptide biosynthesis PqqD family chaperone</fullName>
    </submittedName>
</protein>
<keyword evidence="2" id="KW-1185">Reference proteome</keyword>
<dbReference type="RefSeq" id="WP_119147366.1">
    <property type="nucleotide sequence ID" value="NZ_JBHSOV010000044.1"/>
</dbReference>
<accession>A0A398CPM7</accession>
<reference evidence="1 2" key="1">
    <citation type="submission" date="2018-09" db="EMBL/GenBank/DDBJ databases">
        <title>Cohnella cavernae sp. nov., isolated from a karst cave.</title>
        <authorList>
            <person name="Zhu H."/>
        </authorList>
    </citation>
    <scope>NUCLEOTIDE SEQUENCE [LARGE SCALE GENOMIC DNA]</scope>
    <source>
        <strain evidence="1 2">K2E09-144</strain>
    </source>
</reference>
<dbReference type="EMBL" id="QXJM01000007">
    <property type="protein sequence ID" value="RIE05366.1"/>
    <property type="molecule type" value="Genomic_DNA"/>
</dbReference>
<proteinExistence type="predicted"/>
<organism evidence="1 2">
    <name type="scientific">Cohnella faecalis</name>
    <dbReference type="NCBI Taxonomy" id="2315694"/>
    <lineage>
        <taxon>Bacteria</taxon>
        <taxon>Bacillati</taxon>
        <taxon>Bacillota</taxon>
        <taxon>Bacilli</taxon>
        <taxon>Bacillales</taxon>
        <taxon>Paenibacillaceae</taxon>
        <taxon>Cohnella</taxon>
    </lineage>
</organism>
<dbReference type="Pfam" id="PF05402">
    <property type="entry name" value="PqqD"/>
    <property type="match status" value="1"/>
</dbReference>
<dbReference type="InterPro" id="IPR008792">
    <property type="entry name" value="PQQD"/>
</dbReference>
<dbReference type="InterPro" id="IPR041881">
    <property type="entry name" value="PqqD_sf"/>
</dbReference>
<name>A0A398CPM7_9BACL</name>
<gene>
    <name evidence="1" type="ORF">D3H35_00850</name>
</gene>
<evidence type="ECO:0000313" key="1">
    <source>
        <dbReference type="EMBL" id="RIE05366.1"/>
    </source>
</evidence>